<dbReference type="PANTHER" id="PTHR35526:SF3">
    <property type="entry name" value="ANTI-SIGMA-F FACTOR RSBW"/>
    <property type="match status" value="1"/>
</dbReference>
<dbReference type="Proteomes" id="UP001183610">
    <property type="component" value="Unassembled WGS sequence"/>
</dbReference>
<keyword evidence="4" id="KW-0547">Nucleotide-binding</keyword>
<protein>
    <submittedName>
        <fullName evidence="4">ATP-binding protein</fullName>
    </submittedName>
</protein>
<dbReference type="PANTHER" id="PTHR35526">
    <property type="entry name" value="ANTI-SIGMA-F FACTOR RSBW-RELATED"/>
    <property type="match status" value="1"/>
</dbReference>
<dbReference type="SUPFAM" id="SSF55874">
    <property type="entry name" value="ATPase domain of HSP90 chaperone/DNA topoisomerase II/histidine kinase"/>
    <property type="match status" value="1"/>
</dbReference>
<reference evidence="5" key="1">
    <citation type="submission" date="2023-07" db="EMBL/GenBank/DDBJ databases">
        <title>30 novel species of actinomycetes from the DSMZ collection.</title>
        <authorList>
            <person name="Nouioui I."/>
        </authorList>
    </citation>
    <scope>NUCLEOTIDE SEQUENCE [LARGE SCALE GENOMIC DNA]</scope>
    <source>
        <strain evidence="5">DSM 41979</strain>
    </source>
</reference>
<dbReference type="CDD" id="cd16936">
    <property type="entry name" value="HATPase_RsbW-like"/>
    <property type="match status" value="1"/>
</dbReference>
<organism evidence="4 5">
    <name type="scientific">Streptomyces evansiae</name>
    <dbReference type="NCBI Taxonomy" id="3075535"/>
    <lineage>
        <taxon>Bacteria</taxon>
        <taxon>Bacillati</taxon>
        <taxon>Actinomycetota</taxon>
        <taxon>Actinomycetes</taxon>
        <taxon>Kitasatosporales</taxon>
        <taxon>Streptomycetaceae</taxon>
        <taxon>Streptomyces</taxon>
    </lineage>
</organism>
<dbReference type="Gene3D" id="3.30.565.10">
    <property type="entry name" value="Histidine kinase-like ATPase, C-terminal domain"/>
    <property type="match status" value="1"/>
</dbReference>
<name>A0ABU2R6F5_9ACTN</name>
<dbReference type="EMBL" id="JAVRET010000064">
    <property type="protein sequence ID" value="MDT0411967.1"/>
    <property type="molecule type" value="Genomic_DNA"/>
</dbReference>
<keyword evidence="1" id="KW-0418">Kinase</keyword>
<proteinExistence type="predicted"/>
<keyword evidence="5" id="KW-1185">Reference proteome</keyword>
<feature type="region of interest" description="Disordered" evidence="2">
    <location>
        <begin position="1"/>
        <end position="36"/>
    </location>
</feature>
<sequence>MSHAQESTSPPPRRRPSRIEVATVGQPSYSERLPRTPEAVGQARRLVTLVLAVWGLSQLTDDAALLVSELATNAVLHARGDEIRVSVDRLSAARVRVSVADESGEAAPRREAGGAYDESGRGLFLVGALARAAGTAVTPLGKRVWAELEAGSGRDSGGQCLRP</sequence>
<evidence type="ECO:0000256" key="2">
    <source>
        <dbReference type="SAM" id="MobiDB-lite"/>
    </source>
</evidence>
<evidence type="ECO:0000313" key="5">
    <source>
        <dbReference type="Proteomes" id="UP001183610"/>
    </source>
</evidence>
<dbReference type="GO" id="GO:0005524">
    <property type="term" value="F:ATP binding"/>
    <property type="evidence" value="ECO:0007669"/>
    <property type="project" value="UniProtKB-KW"/>
</dbReference>
<keyword evidence="1" id="KW-0808">Transferase</keyword>
<comment type="caution">
    <text evidence="4">The sequence shown here is derived from an EMBL/GenBank/DDBJ whole genome shotgun (WGS) entry which is preliminary data.</text>
</comment>
<dbReference type="InterPro" id="IPR050267">
    <property type="entry name" value="Anti-sigma-factor_SerPK"/>
</dbReference>
<evidence type="ECO:0000256" key="1">
    <source>
        <dbReference type="ARBA" id="ARBA00022527"/>
    </source>
</evidence>
<evidence type="ECO:0000313" key="4">
    <source>
        <dbReference type="EMBL" id="MDT0411967.1"/>
    </source>
</evidence>
<dbReference type="InterPro" id="IPR003594">
    <property type="entry name" value="HATPase_dom"/>
</dbReference>
<evidence type="ECO:0000259" key="3">
    <source>
        <dbReference type="Pfam" id="PF13581"/>
    </source>
</evidence>
<gene>
    <name evidence="4" type="ORF">RM698_23325</name>
</gene>
<dbReference type="Pfam" id="PF13581">
    <property type="entry name" value="HATPase_c_2"/>
    <property type="match status" value="1"/>
</dbReference>
<keyword evidence="1" id="KW-0723">Serine/threonine-protein kinase</keyword>
<accession>A0ABU2R6F5</accession>
<keyword evidence="4" id="KW-0067">ATP-binding</keyword>
<feature type="domain" description="Histidine kinase/HSP90-like ATPase" evidence="3">
    <location>
        <begin position="34"/>
        <end position="145"/>
    </location>
</feature>
<dbReference type="InterPro" id="IPR036890">
    <property type="entry name" value="HATPase_C_sf"/>
</dbReference>